<sequence>MPAENDATASRVLAVNVSQRWSEVEKGTSSEADVVLGDWSPWSGGSTSKMLFDPDEIAVVVACRRGQAMAVYDVVPNEQGRRWDWVGNGPRRRIVFHGQPSRRYDATRSAPAPTWRRGEGTPVKLLDLDVLLEGTAQPDNSARHVVLGEAVVRSDGDRRLTVSVPPGYSVTVHTRTDPADRSN</sequence>
<dbReference type="EMBL" id="KF602051">
    <property type="protein sequence ID" value="AHE40416.1"/>
    <property type="molecule type" value="Genomic_DNA"/>
</dbReference>
<geneLocation type="plasmid" evidence="2">
    <name>pFRL6</name>
</geneLocation>
<feature type="region of interest" description="Disordered" evidence="1">
    <location>
        <begin position="162"/>
        <end position="183"/>
    </location>
</feature>
<feature type="compositionally biased region" description="Basic and acidic residues" evidence="1">
    <location>
        <begin position="174"/>
        <end position="183"/>
    </location>
</feature>
<proteinExistence type="predicted"/>
<protein>
    <submittedName>
        <fullName evidence="2">Uncharacterized protein</fullName>
    </submittedName>
</protein>
<accession>V9ZAG1</accession>
<keyword evidence="2" id="KW-0614">Plasmid</keyword>
<name>V9ZAG1_9ACTN</name>
<reference evidence="2" key="1">
    <citation type="submission" date="2013-09" db="EMBL/GenBank/DDBJ databases">
        <title>Complete nucleotide sequence of Streptomyces linear plasmid pFRL6.</title>
        <authorList>
            <person name="Chen Z."/>
            <person name="Fang P."/>
            <person name="Qin Z."/>
        </authorList>
    </citation>
    <scope>NUCLEOTIDE SEQUENCE</scope>
    <source>
        <plasmid evidence="2">pFRL6</plasmid>
    </source>
</reference>
<gene>
    <name evidence="2" type="ORF">pFRL6_329</name>
</gene>
<evidence type="ECO:0000313" key="2">
    <source>
        <dbReference type="EMBL" id="AHE40416.1"/>
    </source>
</evidence>
<dbReference type="AlphaFoldDB" id="V9ZAG1"/>
<evidence type="ECO:0000256" key="1">
    <source>
        <dbReference type="SAM" id="MobiDB-lite"/>
    </source>
</evidence>
<organism evidence="2">
    <name type="scientific">Streptomyces sp. F12</name>
    <dbReference type="NCBI Taxonomy" id="1436084"/>
    <lineage>
        <taxon>Bacteria</taxon>
        <taxon>Bacillati</taxon>
        <taxon>Actinomycetota</taxon>
        <taxon>Actinomycetes</taxon>
        <taxon>Kitasatosporales</taxon>
        <taxon>Streptomycetaceae</taxon>
        <taxon>Streptomyces</taxon>
    </lineage>
</organism>